<evidence type="ECO:0000256" key="10">
    <source>
        <dbReference type="ARBA" id="ARBA00023242"/>
    </source>
</evidence>
<evidence type="ECO:0000256" key="8">
    <source>
        <dbReference type="ARBA" id="ARBA00023187"/>
    </source>
</evidence>
<dbReference type="InterPro" id="IPR029000">
    <property type="entry name" value="Cyclophilin-like_dom_sf"/>
</dbReference>
<dbReference type="GeneID" id="13443637"/>
<dbReference type="EC" id="5.2.1.8" evidence="4"/>
<keyword evidence="6" id="KW-0747">Spliceosome</keyword>
<name>F0VHR6_NEOCL</name>
<dbReference type="GO" id="GO:0006397">
    <property type="term" value="P:mRNA processing"/>
    <property type="evidence" value="ECO:0007669"/>
    <property type="project" value="UniProtKB-KW"/>
</dbReference>
<feature type="domain" description="PPIase cyclophilin-type" evidence="13">
    <location>
        <begin position="7"/>
        <end position="173"/>
    </location>
</feature>
<keyword evidence="15" id="KW-1185">Reference proteome</keyword>
<evidence type="ECO:0000256" key="7">
    <source>
        <dbReference type="ARBA" id="ARBA00023110"/>
    </source>
</evidence>
<feature type="compositionally biased region" description="Basic and acidic residues" evidence="12">
    <location>
        <begin position="355"/>
        <end position="368"/>
    </location>
</feature>
<dbReference type="InterPro" id="IPR013260">
    <property type="entry name" value="mRNA_splic_SYF2"/>
</dbReference>
<sequence length="623" mass="69868">MGKATVYLDISIGNKAGGRLVFELFTDITPKAAENFRGLCTGEYGLSGRTGKPLHYLGTSFFRVVPGVLIQGGDIQNDDGTGGECVWGGTFRDENFVRRHAQAGCLAMANNGRHTNGSQFYITLKKASSLDNRHVVIGQLIDGMELLRAMQLVPTDPKTGKPKVPVVVAGCGEMGVAVRRLDAMSTTRMQLNDMMEKHVKEQLKKQEEAHKIVVADAQLLLGLPLSRVASARRLFVSPADSDTDGSSSSGSSENETAEHRRRRQRLKRKKQRYLKSALFKGEALLKQIQQEAAHELKDKYAGLLVDDRKEEALAEDESDSEKAGPAAKASASGAKATGKEREDEETGSEGEEDTSSNRRGRDSARQEEIDVMLFGDGDDSDESDGSKDEDSDDEEQKRRVLALRMKINEGRKLNNKEVLEEKRIWHDPQYEKKKAEALVHSVLRQLHGEDESKKKDKGKKKGESEDEDAEESRLRRGYMNEAAALVADKKLKEEKRGQKTFGWNVFNQDALYRAHKKRLAEVSFKEEEYRKQKEALGDVFYDPASALVASDFKASEAAKDRLVNSIENAQKRRKNFSRRRVFDESDNVTYINERNRIYNEKIERAFGESSLEIRQNLERGTAL</sequence>
<feature type="coiled-coil region" evidence="11">
    <location>
        <begin position="552"/>
        <end position="579"/>
    </location>
</feature>
<feature type="compositionally biased region" description="Acidic residues" evidence="12">
    <location>
        <begin position="342"/>
        <end position="354"/>
    </location>
</feature>
<comment type="subcellular location">
    <subcellularLocation>
        <location evidence="2">Nucleus</location>
    </subcellularLocation>
</comment>
<keyword evidence="5" id="KW-0507">mRNA processing</keyword>
<dbReference type="PROSITE" id="PS50072">
    <property type="entry name" value="CSA_PPIASE_2"/>
    <property type="match status" value="1"/>
</dbReference>
<dbReference type="Pfam" id="PF00160">
    <property type="entry name" value="Pro_isomerase"/>
    <property type="match status" value="1"/>
</dbReference>
<evidence type="ECO:0000256" key="12">
    <source>
        <dbReference type="SAM" id="MobiDB-lite"/>
    </source>
</evidence>
<dbReference type="eggNOG" id="KOG0865">
    <property type="taxonomic scope" value="Eukaryota"/>
</dbReference>
<evidence type="ECO:0000256" key="4">
    <source>
        <dbReference type="ARBA" id="ARBA00013194"/>
    </source>
</evidence>
<comment type="catalytic activity">
    <reaction evidence="1">
        <text>[protein]-peptidylproline (omega=180) = [protein]-peptidylproline (omega=0)</text>
        <dbReference type="Rhea" id="RHEA:16237"/>
        <dbReference type="Rhea" id="RHEA-COMP:10747"/>
        <dbReference type="Rhea" id="RHEA-COMP:10748"/>
        <dbReference type="ChEBI" id="CHEBI:83833"/>
        <dbReference type="ChEBI" id="CHEBI:83834"/>
        <dbReference type="EC" id="5.2.1.8"/>
    </reaction>
</comment>
<dbReference type="Gene3D" id="2.40.100.10">
    <property type="entry name" value="Cyclophilin-like"/>
    <property type="match status" value="1"/>
</dbReference>
<dbReference type="GO" id="GO:0008380">
    <property type="term" value="P:RNA splicing"/>
    <property type="evidence" value="ECO:0007669"/>
    <property type="project" value="UniProtKB-KW"/>
</dbReference>
<dbReference type="VEuPathDB" id="ToxoDB:NCLIV_0306"/>
<evidence type="ECO:0000256" key="11">
    <source>
        <dbReference type="SAM" id="Coils"/>
    </source>
</evidence>
<feature type="compositionally biased region" description="Basic and acidic residues" evidence="12">
    <location>
        <begin position="406"/>
        <end position="437"/>
    </location>
</feature>
<keyword evidence="9 14" id="KW-0413">Isomerase</keyword>
<dbReference type="InParanoid" id="F0VHR6"/>
<keyword evidence="8" id="KW-0508">mRNA splicing</keyword>
<dbReference type="FunFam" id="2.40.100.10:FF:000025">
    <property type="entry name" value="Peptidyl-prolyl cis-trans isomerase CYP19-2"/>
    <property type="match status" value="1"/>
</dbReference>
<dbReference type="OMA" id="YFNQHTA"/>
<evidence type="ECO:0000256" key="9">
    <source>
        <dbReference type="ARBA" id="ARBA00023235"/>
    </source>
</evidence>
<dbReference type="eggNOG" id="KOG2609">
    <property type="taxonomic scope" value="Eukaryota"/>
</dbReference>
<evidence type="ECO:0000256" key="6">
    <source>
        <dbReference type="ARBA" id="ARBA00022728"/>
    </source>
</evidence>
<dbReference type="Pfam" id="PF08231">
    <property type="entry name" value="SYF2"/>
    <property type="match status" value="1"/>
</dbReference>
<dbReference type="InterPro" id="IPR002130">
    <property type="entry name" value="Cyclophilin-type_PPIase_dom"/>
</dbReference>
<feature type="compositionally biased region" description="Basic residues" evidence="12">
    <location>
        <begin position="259"/>
        <end position="269"/>
    </location>
</feature>
<evidence type="ECO:0000256" key="1">
    <source>
        <dbReference type="ARBA" id="ARBA00000971"/>
    </source>
</evidence>
<dbReference type="GO" id="GO:0006457">
    <property type="term" value="P:protein folding"/>
    <property type="evidence" value="ECO:0007669"/>
    <property type="project" value="TreeGrafter"/>
</dbReference>
<evidence type="ECO:0000259" key="13">
    <source>
        <dbReference type="PROSITE" id="PS50072"/>
    </source>
</evidence>
<keyword evidence="11" id="KW-0175">Coiled coil</keyword>
<dbReference type="SUPFAM" id="SSF50891">
    <property type="entry name" value="Cyclophilin-like"/>
    <property type="match status" value="1"/>
</dbReference>
<dbReference type="PANTHER" id="PTHR11071:SF561">
    <property type="entry name" value="PEPTIDYL-PROLYL CIS-TRANS ISOMERASE D-RELATED"/>
    <property type="match status" value="1"/>
</dbReference>
<protein>
    <recommendedName>
        <fullName evidence="4">peptidylprolyl isomerase</fullName>
        <ecNumber evidence="4">5.2.1.8</ecNumber>
    </recommendedName>
</protein>
<feature type="compositionally biased region" description="Low complexity" evidence="12">
    <location>
        <begin position="323"/>
        <end position="336"/>
    </location>
</feature>
<evidence type="ECO:0000313" key="14">
    <source>
        <dbReference type="EMBL" id="CBZ53277.1"/>
    </source>
</evidence>
<feature type="region of interest" description="Disordered" evidence="12">
    <location>
        <begin position="311"/>
        <end position="476"/>
    </location>
</feature>
<dbReference type="GO" id="GO:0005681">
    <property type="term" value="C:spliceosomal complex"/>
    <property type="evidence" value="ECO:0007669"/>
    <property type="project" value="UniProtKB-KW"/>
</dbReference>
<dbReference type="OrthoDB" id="408413at2759"/>
<accession>F0VHR6</accession>
<dbReference type="EMBL" id="FR823390">
    <property type="protein sequence ID" value="CBZ53277.1"/>
    <property type="molecule type" value="Genomic_DNA"/>
</dbReference>
<dbReference type="PANTHER" id="PTHR11071">
    <property type="entry name" value="PEPTIDYL-PROLYL CIS-TRANS ISOMERASE"/>
    <property type="match status" value="1"/>
</dbReference>
<dbReference type="GO" id="GO:0016018">
    <property type="term" value="F:cyclosporin A binding"/>
    <property type="evidence" value="ECO:0007669"/>
    <property type="project" value="TreeGrafter"/>
</dbReference>
<reference evidence="15" key="1">
    <citation type="journal article" date="2012" name="PLoS Pathog.">
        <title>Comparative genomics of the apicomplexan parasites Toxoplasma gondii and Neospora caninum: Coccidia differing in host range and transmission strategy.</title>
        <authorList>
            <person name="Reid A.J."/>
            <person name="Vermont S.J."/>
            <person name="Cotton J.A."/>
            <person name="Harris D."/>
            <person name="Hill-Cawthorne G.A."/>
            <person name="Konen-Waisman S."/>
            <person name="Latham S.M."/>
            <person name="Mourier T."/>
            <person name="Norton R."/>
            <person name="Quail M.A."/>
            <person name="Sanders M."/>
            <person name="Shanmugam D."/>
            <person name="Sohal A."/>
            <person name="Wasmuth J.D."/>
            <person name="Brunk B."/>
            <person name="Grigg M.E."/>
            <person name="Howard J.C."/>
            <person name="Parkinson J."/>
            <person name="Roos D.S."/>
            <person name="Trees A.J."/>
            <person name="Berriman M."/>
            <person name="Pain A."/>
            <person name="Wastling J.M."/>
        </authorList>
    </citation>
    <scope>NUCLEOTIDE SEQUENCE [LARGE SCALE GENOMIC DNA]</scope>
    <source>
        <strain evidence="15">Liverpool</strain>
    </source>
</reference>
<dbReference type="Proteomes" id="UP000007494">
    <property type="component" value="Chromosome VIII"/>
</dbReference>
<evidence type="ECO:0000256" key="5">
    <source>
        <dbReference type="ARBA" id="ARBA00022664"/>
    </source>
</evidence>
<dbReference type="GO" id="GO:0005737">
    <property type="term" value="C:cytoplasm"/>
    <property type="evidence" value="ECO:0007669"/>
    <property type="project" value="TreeGrafter"/>
</dbReference>
<dbReference type="RefSeq" id="XP_003883309.1">
    <property type="nucleotide sequence ID" value="XM_003883260.1"/>
</dbReference>
<comment type="similarity">
    <text evidence="3">Belongs to the SYF2 family.</text>
</comment>
<keyword evidence="7" id="KW-0697">Rotamase</keyword>
<organism evidence="14 15">
    <name type="scientific">Neospora caninum (strain Liverpool)</name>
    <dbReference type="NCBI Taxonomy" id="572307"/>
    <lineage>
        <taxon>Eukaryota</taxon>
        <taxon>Sar</taxon>
        <taxon>Alveolata</taxon>
        <taxon>Apicomplexa</taxon>
        <taxon>Conoidasida</taxon>
        <taxon>Coccidia</taxon>
        <taxon>Eucoccidiorida</taxon>
        <taxon>Eimeriorina</taxon>
        <taxon>Sarcocystidae</taxon>
        <taxon>Neospora</taxon>
    </lineage>
</organism>
<dbReference type="GO" id="GO:0003755">
    <property type="term" value="F:peptidyl-prolyl cis-trans isomerase activity"/>
    <property type="evidence" value="ECO:0007669"/>
    <property type="project" value="UniProtKB-KW"/>
</dbReference>
<evidence type="ECO:0000256" key="2">
    <source>
        <dbReference type="ARBA" id="ARBA00004123"/>
    </source>
</evidence>
<gene>
    <name evidence="14" type="ORF">NCLIV_0306</name>
</gene>
<evidence type="ECO:0000256" key="3">
    <source>
        <dbReference type="ARBA" id="ARBA00010028"/>
    </source>
</evidence>
<feature type="compositionally biased region" description="Acidic residues" evidence="12">
    <location>
        <begin position="376"/>
        <end position="394"/>
    </location>
</feature>
<feature type="region of interest" description="Disordered" evidence="12">
    <location>
        <begin position="238"/>
        <end position="269"/>
    </location>
</feature>
<dbReference type="AlphaFoldDB" id="F0VHR6"/>
<keyword evidence="10" id="KW-0539">Nucleus</keyword>
<dbReference type="PRINTS" id="PR00153">
    <property type="entry name" value="CSAPPISMRASE"/>
</dbReference>
<evidence type="ECO:0000313" key="15">
    <source>
        <dbReference type="Proteomes" id="UP000007494"/>
    </source>
</evidence>
<proteinExistence type="inferred from homology"/>